<dbReference type="InterPro" id="IPR019533">
    <property type="entry name" value="Peptidase_S26"/>
</dbReference>
<evidence type="ECO:0000313" key="8">
    <source>
        <dbReference type="EMBL" id="KAK6006284.1"/>
    </source>
</evidence>
<organism evidence="8 9">
    <name type="scientific">Aureobasidium pullulans</name>
    <name type="common">Black yeast</name>
    <name type="synonym">Pullularia pullulans</name>
    <dbReference type="NCBI Taxonomy" id="5580"/>
    <lineage>
        <taxon>Eukaryota</taxon>
        <taxon>Fungi</taxon>
        <taxon>Dikarya</taxon>
        <taxon>Ascomycota</taxon>
        <taxon>Pezizomycotina</taxon>
        <taxon>Dothideomycetes</taxon>
        <taxon>Dothideomycetidae</taxon>
        <taxon>Dothideales</taxon>
        <taxon>Saccotheciaceae</taxon>
        <taxon>Aureobasidium</taxon>
    </lineage>
</organism>
<gene>
    <name evidence="8" type="ORF">QM012_006694</name>
</gene>
<feature type="domain" description="Peptidase S26" evidence="7">
    <location>
        <begin position="177"/>
        <end position="215"/>
    </location>
</feature>
<sequence length="249" mass="27312">MAFHATFRFIVSSADQVDMLRRLLFAQRGGFSNRTPTIGLRRRNISTSIFGYTISGTPKHVKQPGQAGSERNGLFGGAREGLGIGIVILLSIHIFFDHGYNWTGTWGPSMLPTLNASGTSVIVSKWYRRGRGIQVGDIVSYKHPIQGEMTTIKRVIGMPGDFVLRDTPGKGDGTMIQVPVGHCWTVGDNLAASRDSRMYGPVPLALIKGKVVAIWNDWLEMPQPVHNALRDYNNDIEDAQDTAIMSKGG</sequence>
<keyword evidence="5" id="KW-0472">Membrane</keyword>
<accession>A0ABR0TPA8</accession>
<proteinExistence type="inferred from homology"/>
<evidence type="ECO:0000259" key="7">
    <source>
        <dbReference type="Pfam" id="PF10502"/>
    </source>
</evidence>
<keyword evidence="3" id="KW-0378">Hydrolase</keyword>
<evidence type="ECO:0000313" key="9">
    <source>
        <dbReference type="Proteomes" id="UP001341245"/>
    </source>
</evidence>
<feature type="domain" description="Peptidase S26" evidence="7">
    <location>
        <begin position="86"/>
        <end position="163"/>
    </location>
</feature>
<reference evidence="8 9" key="1">
    <citation type="submission" date="2023-11" db="EMBL/GenBank/DDBJ databases">
        <title>Draft genome sequence and annotation of the polyextremotolerant black yeast-like fungus Aureobasidium pullulans NRRL 62042.</title>
        <authorList>
            <person name="Dielentheis-Frenken M.R.E."/>
            <person name="Wibberg D."/>
            <person name="Blank L.M."/>
            <person name="Tiso T."/>
        </authorList>
    </citation>
    <scope>NUCLEOTIDE SEQUENCE [LARGE SCALE GENOMIC DNA]</scope>
    <source>
        <strain evidence="8 9">NRRL 62042</strain>
    </source>
</reference>
<evidence type="ECO:0000256" key="2">
    <source>
        <dbReference type="ARBA" id="ARBA00022792"/>
    </source>
</evidence>
<evidence type="ECO:0000256" key="6">
    <source>
        <dbReference type="ARBA" id="ARBA00038445"/>
    </source>
</evidence>
<dbReference type="SUPFAM" id="SSF51306">
    <property type="entry name" value="LexA/Signal peptidase"/>
    <property type="match status" value="1"/>
</dbReference>
<dbReference type="EMBL" id="JASGXD010000004">
    <property type="protein sequence ID" value="KAK6006284.1"/>
    <property type="molecule type" value="Genomic_DNA"/>
</dbReference>
<dbReference type="InterPro" id="IPR052064">
    <property type="entry name" value="Mito_IMP1_subunit"/>
</dbReference>
<comment type="subcellular location">
    <subcellularLocation>
        <location evidence="1">Mitochondrion inner membrane</location>
    </subcellularLocation>
</comment>
<dbReference type="InterPro" id="IPR000223">
    <property type="entry name" value="Pept_S26A_signal_pept_1"/>
</dbReference>
<keyword evidence="9" id="KW-1185">Reference proteome</keyword>
<comment type="similarity">
    <text evidence="6">Belongs to the peptidase S26 family. IMP1 subfamily.</text>
</comment>
<dbReference type="CDD" id="cd06530">
    <property type="entry name" value="S26_SPase_I"/>
    <property type="match status" value="1"/>
</dbReference>
<dbReference type="Proteomes" id="UP001341245">
    <property type="component" value="Unassembled WGS sequence"/>
</dbReference>
<dbReference type="InterPro" id="IPR036286">
    <property type="entry name" value="LexA/Signal_pep-like_sf"/>
</dbReference>
<dbReference type="PANTHER" id="PTHR12383">
    <property type="entry name" value="PROTEASE FAMILY S26 MITOCHONDRIAL INNER MEMBRANE PROTEASE-RELATED"/>
    <property type="match status" value="1"/>
</dbReference>
<evidence type="ECO:0000256" key="4">
    <source>
        <dbReference type="ARBA" id="ARBA00023128"/>
    </source>
</evidence>
<keyword evidence="4" id="KW-0496">Mitochondrion</keyword>
<evidence type="ECO:0000256" key="1">
    <source>
        <dbReference type="ARBA" id="ARBA00004273"/>
    </source>
</evidence>
<dbReference type="PRINTS" id="PR00727">
    <property type="entry name" value="LEADERPTASE"/>
</dbReference>
<evidence type="ECO:0000256" key="3">
    <source>
        <dbReference type="ARBA" id="ARBA00022801"/>
    </source>
</evidence>
<evidence type="ECO:0000256" key="5">
    <source>
        <dbReference type="ARBA" id="ARBA00023136"/>
    </source>
</evidence>
<comment type="caution">
    <text evidence="8">The sequence shown here is derived from an EMBL/GenBank/DDBJ whole genome shotgun (WGS) entry which is preliminary data.</text>
</comment>
<dbReference type="Gene3D" id="2.10.109.10">
    <property type="entry name" value="Umud Fragment, subunit A"/>
    <property type="match status" value="1"/>
</dbReference>
<protein>
    <recommendedName>
        <fullName evidence="7">Peptidase S26 domain-containing protein</fullName>
    </recommendedName>
</protein>
<dbReference type="Pfam" id="PF10502">
    <property type="entry name" value="Peptidase_S26"/>
    <property type="match status" value="2"/>
</dbReference>
<dbReference type="PANTHER" id="PTHR12383:SF16">
    <property type="entry name" value="MITOCHONDRIAL INNER MEMBRANE PROTEASE SUBUNIT 1"/>
    <property type="match status" value="1"/>
</dbReference>
<keyword evidence="2" id="KW-0999">Mitochondrion inner membrane</keyword>
<name>A0ABR0TPA8_AURPU</name>